<dbReference type="InterPro" id="IPR032974">
    <property type="entry name" value="Polypren_kinase"/>
</dbReference>
<evidence type="ECO:0000256" key="4">
    <source>
        <dbReference type="ARBA" id="ARBA00022679"/>
    </source>
</evidence>
<reference evidence="11" key="1">
    <citation type="submission" date="2018-01" db="EMBL/GenBank/DDBJ databases">
        <title>An insight into the sialome of Amazonian anophelines.</title>
        <authorList>
            <person name="Ribeiro J.M."/>
            <person name="Scarpassa V."/>
            <person name="Calvo E."/>
        </authorList>
    </citation>
    <scope>NUCLEOTIDE SEQUENCE</scope>
    <source>
        <tissue evidence="11">Salivary glands</tissue>
    </source>
</reference>
<protein>
    <recommendedName>
        <fullName evidence="3">dolichol kinase</fullName>
        <ecNumber evidence="3">2.7.1.108</ecNumber>
    </recommendedName>
</protein>
<name>A0A2M3ZWV2_9DIPT</name>
<sequence>MLLLSAGILSIGIGDTAASVVGYYFGRHKWNASTSKSVEGTLASVILQSLAVYGMYHLGLIHLSVSRAAYAGIAIIINALVESRTDQIDNLVLPLVTYAILVCST</sequence>
<dbReference type="AlphaFoldDB" id="A0A2M3ZWV2"/>
<keyword evidence="9" id="KW-0472">Membrane</keyword>
<dbReference type="EC" id="2.7.1.108" evidence="3"/>
<evidence type="ECO:0000256" key="2">
    <source>
        <dbReference type="ARBA" id="ARBA00010794"/>
    </source>
</evidence>
<evidence type="ECO:0000256" key="10">
    <source>
        <dbReference type="SAM" id="SignalP"/>
    </source>
</evidence>
<evidence type="ECO:0000256" key="9">
    <source>
        <dbReference type="ARBA" id="ARBA00023136"/>
    </source>
</evidence>
<proteinExistence type="inferred from homology"/>
<comment type="subcellular location">
    <subcellularLocation>
        <location evidence="1">Endoplasmic reticulum membrane</location>
        <topology evidence="1">Multi-pass membrane protein</topology>
    </subcellularLocation>
</comment>
<feature type="signal peptide" evidence="10">
    <location>
        <begin position="1"/>
        <end position="18"/>
    </location>
</feature>
<keyword evidence="6" id="KW-0418">Kinase</keyword>
<evidence type="ECO:0000313" key="11">
    <source>
        <dbReference type="EMBL" id="MBW33046.1"/>
    </source>
</evidence>
<comment type="similarity">
    <text evidence="2">Belongs to the polyprenol kinase family.</text>
</comment>
<dbReference type="GO" id="GO:0004168">
    <property type="term" value="F:dolichol kinase activity"/>
    <property type="evidence" value="ECO:0007669"/>
    <property type="project" value="UniProtKB-EC"/>
</dbReference>
<keyword evidence="7" id="KW-0256">Endoplasmic reticulum</keyword>
<feature type="chain" id="PRO_5014798542" description="dolichol kinase" evidence="10">
    <location>
        <begin position="19"/>
        <end position="105"/>
    </location>
</feature>
<keyword evidence="4" id="KW-0808">Transferase</keyword>
<evidence type="ECO:0000256" key="6">
    <source>
        <dbReference type="ARBA" id="ARBA00022777"/>
    </source>
</evidence>
<evidence type="ECO:0000256" key="3">
    <source>
        <dbReference type="ARBA" id="ARBA00012132"/>
    </source>
</evidence>
<dbReference type="PANTHER" id="PTHR13205">
    <property type="entry name" value="TRANSMEMBRANE PROTEIN 15-RELATED"/>
    <property type="match status" value="1"/>
</dbReference>
<accession>A0A2M3ZWV2</accession>
<dbReference type="PANTHER" id="PTHR13205:SF15">
    <property type="entry name" value="DOLICHOL KINASE"/>
    <property type="match status" value="1"/>
</dbReference>
<evidence type="ECO:0000256" key="8">
    <source>
        <dbReference type="ARBA" id="ARBA00022989"/>
    </source>
</evidence>
<keyword evidence="5" id="KW-0812">Transmembrane</keyword>
<evidence type="ECO:0000256" key="5">
    <source>
        <dbReference type="ARBA" id="ARBA00022692"/>
    </source>
</evidence>
<keyword evidence="10" id="KW-0732">Signal</keyword>
<organism evidence="11">
    <name type="scientific">Anopheles braziliensis</name>
    <dbReference type="NCBI Taxonomy" id="58242"/>
    <lineage>
        <taxon>Eukaryota</taxon>
        <taxon>Metazoa</taxon>
        <taxon>Ecdysozoa</taxon>
        <taxon>Arthropoda</taxon>
        <taxon>Hexapoda</taxon>
        <taxon>Insecta</taxon>
        <taxon>Pterygota</taxon>
        <taxon>Neoptera</taxon>
        <taxon>Endopterygota</taxon>
        <taxon>Diptera</taxon>
        <taxon>Nematocera</taxon>
        <taxon>Culicoidea</taxon>
        <taxon>Culicidae</taxon>
        <taxon>Anophelinae</taxon>
        <taxon>Anopheles</taxon>
    </lineage>
</organism>
<dbReference type="EMBL" id="GGFM01012295">
    <property type="protein sequence ID" value="MBW33046.1"/>
    <property type="molecule type" value="Transcribed_RNA"/>
</dbReference>
<evidence type="ECO:0000256" key="1">
    <source>
        <dbReference type="ARBA" id="ARBA00004477"/>
    </source>
</evidence>
<dbReference type="GO" id="GO:0043048">
    <property type="term" value="P:dolichyl monophosphate biosynthetic process"/>
    <property type="evidence" value="ECO:0007669"/>
    <property type="project" value="TreeGrafter"/>
</dbReference>
<evidence type="ECO:0000256" key="7">
    <source>
        <dbReference type="ARBA" id="ARBA00022824"/>
    </source>
</evidence>
<keyword evidence="8" id="KW-1133">Transmembrane helix</keyword>
<dbReference type="GO" id="GO:0005789">
    <property type="term" value="C:endoplasmic reticulum membrane"/>
    <property type="evidence" value="ECO:0007669"/>
    <property type="project" value="UniProtKB-SubCell"/>
</dbReference>